<protein>
    <recommendedName>
        <fullName evidence="18">Receptor-type tyrosine-protein phosphatase eta</fullName>
        <ecNumber evidence="4">3.1.3.48</ecNumber>
    </recommendedName>
    <alternativeName>
        <fullName evidence="19">Protein-tyrosine phosphatase receptor type J</fullName>
    </alternativeName>
</protein>
<dbReference type="CDD" id="cd14615">
    <property type="entry name" value="R-PTPc-J"/>
    <property type="match status" value="1"/>
</dbReference>
<dbReference type="InterPro" id="IPR041201">
    <property type="entry name" value="PTPRJ_TM"/>
</dbReference>
<feature type="chain" id="PRO_5026763484" description="Receptor-type tyrosine-protein phosphatase eta" evidence="21">
    <location>
        <begin position="24"/>
        <end position="1315"/>
    </location>
</feature>
<dbReference type="InterPro" id="IPR016130">
    <property type="entry name" value="Tyr_Pase_AS"/>
</dbReference>
<dbReference type="CDD" id="cd00063">
    <property type="entry name" value="FN3"/>
    <property type="match status" value="7"/>
</dbReference>
<evidence type="ECO:0000259" key="22">
    <source>
        <dbReference type="PROSITE" id="PS50055"/>
    </source>
</evidence>
<dbReference type="InterPro" id="IPR000387">
    <property type="entry name" value="Tyr_Pase_dom"/>
</dbReference>
<keyword evidence="9" id="KW-0378">Hydrolase</keyword>
<dbReference type="Gene3D" id="2.60.40.10">
    <property type="entry name" value="Immunoglobulins"/>
    <property type="match status" value="7"/>
</dbReference>
<feature type="domain" description="Fibronectin type-III" evidence="24">
    <location>
        <begin position="97"/>
        <end position="189"/>
    </location>
</feature>
<feature type="domain" description="Fibronectin type-III" evidence="24">
    <location>
        <begin position="278"/>
        <end position="365"/>
    </location>
</feature>
<name>A0A6J1U012_9SAUR</name>
<proteinExistence type="inferred from homology"/>
<feature type="domain" description="Fibronectin type-III" evidence="24">
    <location>
        <begin position="366"/>
        <end position="454"/>
    </location>
</feature>
<evidence type="ECO:0000256" key="13">
    <source>
        <dbReference type="ARBA" id="ARBA00023136"/>
    </source>
</evidence>
<dbReference type="SMART" id="SM00194">
    <property type="entry name" value="PTPc"/>
    <property type="match status" value="1"/>
</dbReference>
<keyword evidence="7 21" id="KW-0732">Signal</keyword>
<comment type="subcellular location">
    <subcellularLocation>
        <location evidence="2">Cell junction</location>
    </subcellularLocation>
    <subcellularLocation>
        <location evidence="1">Cell membrane</location>
        <topology evidence="1">Single-pass type I membrane protein</topology>
    </subcellularLocation>
    <subcellularLocation>
        <location evidence="3">Cell projection</location>
        <location evidence="3">Ruffle membrane</location>
    </subcellularLocation>
</comment>
<dbReference type="Pfam" id="PF00041">
    <property type="entry name" value="fn3"/>
    <property type="match status" value="7"/>
</dbReference>
<keyword evidence="8" id="KW-0677">Repeat</keyword>
<evidence type="ECO:0000256" key="15">
    <source>
        <dbReference type="ARBA" id="ARBA00023273"/>
    </source>
</evidence>
<dbReference type="EC" id="3.1.3.48" evidence="4"/>
<evidence type="ECO:0000256" key="1">
    <source>
        <dbReference type="ARBA" id="ARBA00004251"/>
    </source>
</evidence>
<evidence type="ECO:0000256" key="17">
    <source>
        <dbReference type="ARBA" id="ARBA00051722"/>
    </source>
</evidence>
<dbReference type="PROSITE" id="PS50056">
    <property type="entry name" value="TYR_PHOSPHATASE_2"/>
    <property type="match status" value="1"/>
</dbReference>
<evidence type="ECO:0000256" key="9">
    <source>
        <dbReference type="ARBA" id="ARBA00022801"/>
    </source>
</evidence>
<reference evidence="26" key="1">
    <citation type="submission" date="2025-08" db="UniProtKB">
        <authorList>
            <consortium name="RefSeq"/>
        </authorList>
    </citation>
    <scope>IDENTIFICATION</scope>
</reference>
<evidence type="ECO:0000256" key="11">
    <source>
        <dbReference type="ARBA" id="ARBA00022949"/>
    </source>
</evidence>
<evidence type="ECO:0000259" key="24">
    <source>
        <dbReference type="PROSITE" id="PS50853"/>
    </source>
</evidence>
<dbReference type="FunFam" id="3.90.190.10:FF:000009">
    <property type="entry name" value="Receptor-type tyrosine-protein phosphatase beta"/>
    <property type="match status" value="1"/>
</dbReference>
<keyword evidence="6 20" id="KW-0812">Transmembrane</keyword>
<dbReference type="InterPro" id="IPR000242">
    <property type="entry name" value="PTP_cat"/>
</dbReference>
<evidence type="ECO:0000256" key="2">
    <source>
        <dbReference type="ARBA" id="ARBA00004282"/>
    </source>
</evidence>
<accession>A0A6J1U012</accession>
<dbReference type="PRINTS" id="PR00700">
    <property type="entry name" value="PRTYPHPHTASE"/>
</dbReference>
<feature type="signal peptide" evidence="21">
    <location>
        <begin position="1"/>
        <end position="23"/>
    </location>
</feature>
<dbReference type="GO" id="GO:0032502">
    <property type="term" value="P:developmental process"/>
    <property type="evidence" value="ECO:0007669"/>
    <property type="project" value="UniProtKB-ARBA"/>
</dbReference>
<evidence type="ECO:0000256" key="18">
    <source>
        <dbReference type="ARBA" id="ARBA00071459"/>
    </source>
</evidence>
<evidence type="ECO:0000256" key="4">
    <source>
        <dbReference type="ARBA" id="ARBA00013064"/>
    </source>
</evidence>
<dbReference type="FunFam" id="2.60.40.10:FF:000362">
    <property type="entry name" value="Receptor-type tyrosine-protein phosphatase eta"/>
    <property type="match status" value="6"/>
</dbReference>
<dbReference type="SUPFAM" id="SSF49265">
    <property type="entry name" value="Fibronectin type III"/>
    <property type="match status" value="6"/>
</dbReference>
<keyword evidence="14" id="KW-0325">Glycoprotein</keyword>
<dbReference type="PROSITE" id="PS50055">
    <property type="entry name" value="TYR_PHOSPHATASE_PTP"/>
    <property type="match status" value="1"/>
</dbReference>
<dbReference type="InterPro" id="IPR013783">
    <property type="entry name" value="Ig-like_fold"/>
</dbReference>
<dbReference type="SUPFAM" id="SSF52799">
    <property type="entry name" value="(Phosphotyrosine protein) phosphatases II"/>
    <property type="match status" value="1"/>
</dbReference>
<evidence type="ECO:0000256" key="6">
    <source>
        <dbReference type="ARBA" id="ARBA00022692"/>
    </source>
</evidence>
<dbReference type="GeneID" id="113412562"/>
<dbReference type="InterPro" id="IPR003961">
    <property type="entry name" value="FN3_dom"/>
</dbReference>
<feature type="domain" description="Tyrosine specific protein phosphatases" evidence="23">
    <location>
        <begin position="1193"/>
        <end position="1266"/>
    </location>
</feature>
<evidence type="ECO:0000256" key="10">
    <source>
        <dbReference type="ARBA" id="ARBA00022912"/>
    </source>
</evidence>
<dbReference type="Pfam" id="PF00102">
    <property type="entry name" value="Y_phosphatase"/>
    <property type="match status" value="1"/>
</dbReference>
<dbReference type="KEGG" id="nss:113412562"/>
<evidence type="ECO:0000256" key="14">
    <source>
        <dbReference type="ARBA" id="ARBA00023180"/>
    </source>
</evidence>
<feature type="domain" description="Tyrosine-protein phosphatase" evidence="22">
    <location>
        <begin position="1018"/>
        <end position="1275"/>
    </location>
</feature>
<sequence>MRGQAQVFFLVLLCLGKVKLTAACDSECSSLNNLTVTETTIRIQLNNNFTITSVTFQNKSKVDLSENDSISNLYPGIQYIVHFNNPNESCCKYIFTKPSPVHSIHAENITNTTLNLSWKNDDKNASSYTYQIVVDGPGDFVIKSSNKWSELISNLQPGTSYRFKIYPEVDGGKTKGNPNETVVHTKPSPVSRIHANHLNSTSIILTWNNEDINAPTYIYKILKKESDFHSDMFSNTGNITLSHLQPGTLYSFEIAAQINGTNITGDTRKISLNTKPSPVYDIKAENITNTSLDLTWKNNDTNSPSYTYRIQIDGPDHSDNETSNTIYVSIIYLKPGTLYKFKIYAQLDNETEGDPNGINVYTKPSPVYDIKAENITNTSLDLTWKNNDTNASNYIYRIHIDGPSSFNVLSKLTYVPISNLEPGRFYKFKIFAQINGNETEGDPNETTVYTRPSPVYDIEFANVTTTTLEIKWKDNDTNASNYTYQIYISGTNYFENKTSNTPYMHVDGLEPGTLYVFEIYAEIDGNKGDPKDASVYTKPSPVYDIKAENITNTSLDLTWKNNDTNASNYTYRIHMDGPSSFNVLSKLTYVPISNLEPGRLYKFKIFAQINGNETEGDPNETTVYTKPSSVFNIIVEDVSTTMVNISWESPDAARSTYSYRILINGSSDTISPTTSSAISDLNPGTNYQFSIYSIAADNKTEGTPKNKNHCTDPASVDRFDCNLVEKQPQLSLDWSIPNGSYEGFRIEILNNQNKILEKKNQTIVTDLDYFTTYTITIVTLSCKKTSIPQEKKCRTSITDPPPLIISPVVKATSHNSFSVQFNSFNSSHGPITAYAVIITTSEGTVSNEVLKYTYNDFWNKETSTYVAYIKTEEKRSPSTKNQDYVVEIGDESTTYGYFNGKLDPLGSYRACVAAFTRIVFVNETIVNAEESYVSFSHLSPLVGLPQNPAVITGGVVGSILVLLVIVAIVGFIFWKKKRKGRNNEVPFSQIEPKKSKLLKVENYESYFKKQKADSNCGFAEEYEDLRPVGANQPKFAAELSDNKGKNRYNNVLPYDISRVKLSIQNHPTDDYINANYMPGYNSKKEFIAAQGPLPNTVQDFWRMIWEKKIYTVVMLTKCVEQGRTKCEEYWPNKQSKNYGDLMVAMTSEIFLPEWTIRDFSIQQSDSPESHPVRQFHFTAWPDHGVPETTDLLISFRHLVHEFMKQKPQSSPTLVHCSAGVGRTGTFIAIDRLIQQMEMENTVDVYGTVYDLRMHRSLMVQTEDQYVFLNHCVMDIIKSKKEKKMDLIYQNTDAMAIYENFTPSSPYIGRANGYHV</sequence>
<evidence type="ECO:0000313" key="25">
    <source>
        <dbReference type="Proteomes" id="UP000504612"/>
    </source>
</evidence>
<evidence type="ECO:0000256" key="21">
    <source>
        <dbReference type="SAM" id="SignalP"/>
    </source>
</evidence>
<feature type="domain" description="Fibronectin type-III" evidence="24">
    <location>
        <begin position="190"/>
        <end position="277"/>
    </location>
</feature>
<gene>
    <name evidence="26" type="primary">LOC113412562</name>
</gene>
<dbReference type="SMART" id="SM00060">
    <property type="entry name" value="FN3"/>
    <property type="match status" value="9"/>
</dbReference>
<dbReference type="PANTHER" id="PTHR46957">
    <property type="entry name" value="CYTOKINE RECEPTOR"/>
    <property type="match status" value="1"/>
</dbReference>
<evidence type="ECO:0000256" key="20">
    <source>
        <dbReference type="SAM" id="Phobius"/>
    </source>
</evidence>
<comment type="similarity">
    <text evidence="16">Belongs to the protein-tyrosine phosphatase family. Receptor class 3 subfamily.</text>
</comment>
<dbReference type="PROSITE" id="PS00383">
    <property type="entry name" value="TYR_PHOSPHATASE_1"/>
    <property type="match status" value="1"/>
</dbReference>
<feature type="domain" description="Fibronectin type-III" evidence="24">
    <location>
        <begin position="455"/>
        <end position="540"/>
    </location>
</feature>
<dbReference type="PROSITE" id="PS50853">
    <property type="entry name" value="FN3"/>
    <property type="match status" value="6"/>
</dbReference>
<evidence type="ECO:0000256" key="7">
    <source>
        <dbReference type="ARBA" id="ARBA00022729"/>
    </source>
</evidence>
<keyword evidence="12 20" id="KW-1133">Transmembrane helix</keyword>
<dbReference type="InterPro" id="IPR036116">
    <property type="entry name" value="FN3_sf"/>
</dbReference>
<comment type="catalytic activity">
    <reaction evidence="17">
        <text>O-phospho-L-tyrosyl-[protein] + H2O = L-tyrosyl-[protein] + phosphate</text>
        <dbReference type="Rhea" id="RHEA:10684"/>
        <dbReference type="Rhea" id="RHEA-COMP:10136"/>
        <dbReference type="Rhea" id="RHEA-COMP:20101"/>
        <dbReference type="ChEBI" id="CHEBI:15377"/>
        <dbReference type="ChEBI" id="CHEBI:43474"/>
        <dbReference type="ChEBI" id="CHEBI:46858"/>
        <dbReference type="ChEBI" id="CHEBI:61978"/>
        <dbReference type="EC" id="3.1.3.48"/>
    </reaction>
</comment>
<evidence type="ECO:0000313" key="26">
    <source>
        <dbReference type="RefSeq" id="XP_026524086.1"/>
    </source>
</evidence>
<dbReference type="RefSeq" id="XP_026524086.1">
    <property type="nucleotide sequence ID" value="XM_026668301.1"/>
</dbReference>
<keyword evidence="11" id="KW-0965">Cell junction</keyword>
<feature type="transmembrane region" description="Helical" evidence="20">
    <location>
        <begin position="949"/>
        <end position="974"/>
    </location>
</feature>
<evidence type="ECO:0000256" key="12">
    <source>
        <dbReference type="ARBA" id="ARBA00022989"/>
    </source>
</evidence>
<dbReference type="GO" id="GO:0070161">
    <property type="term" value="C:anchoring junction"/>
    <property type="evidence" value="ECO:0007669"/>
    <property type="project" value="UniProtKB-SubCell"/>
</dbReference>
<feature type="domain" description="Fibronectin type-III" evidence="24">
    <location>
        <begin position="541"/>
        <end position="629"/>
    </location>
</feature>
<dbReference type="PANTHER" id="PTHR46957:SF5">
    <property type="entry name" value="PROTEIN-TYROSINE-PHOSPHATASE"/>
    <property type="match status" value="1"/>
</dbReference>
<dbReference type="GO" id="GO:0032587">
    <property type="term" value="C:ruffle membrane"/>
    <property type="evidence" value="ECO:0007669"/>
    <property type="project" value="UniProtKB-SubCell"/>
</dbReference>
<evidence type="ECO:0000256" key="5">
    <source>
        <dbReference type="ARBA" id="ARBA00022475"/>
    </source>
</evidence>
<evidence type="ECO:0000256" key="3">
    <source>
        <dbReference type="ARBA" id="ARBA00004632"/>
    </source>
</evidence>
<dbReference type="GO" id="GO:0004725">
    <property type="term" value="F:protein tyrosine phosphatase activity"/>
    <property type="evidence" value="ECO:0007669"/>
    <property type="project" value="UniProtKB-EC"/>
</dbReference>
<evidence type="ECO:0000259" key="23">
    <source>
        <dbReference type="PROSITE" id="PS50056"/>
    </source>
</evidence>
<keyword evidence="25" id="KW-1185">Reference proteome</keyword>
<keyword evidence="10" id="KW-0904">Protein phosphatase</keyword>
<dbReference type="Proteomes" id="UP000504612">
    <property type="component" value="Unplaced"/>
</dbReference>
<dbReference type="InterPro" id="IPR029021">
    <property type="entry name" value="Prot-tyrosine_phosphatase-like"/>
</dbReference>
<evidence type="ECO:0000256" key="19">
    <source>
        <dbReference type="ARBA" id="ARBA00081746"/>
    </source>
</evidence>
<dbReference type="Gene3D" id="3.90.190.10">
    <property type="entry name" value="Protein tyrosine phosphatase superfamily"/>
    <property type="match status" value="1"/>
</dbReference>
<evidence type="ECO:0000256" key="16">
    <source>
        <dbReference type="ARBA" id="ARBA00025789"/>
    </source>
</evidence>
<keyword evidence="5" id="KW-1003">Cell membrane</keyword>
<dbReference type="Pfam" id="PF18861">
    <property type="entry name" value="PTP_tm"/>
    <property type="match status" value="1"/>
</dbReference>
<dbReference type="SMART" id="SM00404">
    <property type="entry name" value="PTPc_motif"/>
    <property type="match status" value="1"/>
</dbReference>
<dbReference type="GO" id="GO:0043235">
    <property type="term" value="C:receptor complex"/>
    <property type="evidence" value="ECO:0007669"/>
    <property type="project" value="TreeGrafter"/>
</dbReference>
<keyword evidence="13 20" id="KW-0472">Membrane</keyword>
<dbReference type="CDD" id="cd12087">
    <property type="entry name" value="TM_EGFR-like"/>
    <property type="match status" value="1"/>
</dbReference>
<organism evidence="25 26">
    <name type="scientific">Notechis scutatus</name>
    <name type="common">mainland tiger snake</name>
    <dbReference type="NCBI Taxonomy" id="8663"/>
    <lineage>
        <taxon>Eukaryota</taxon>
        <taxon>Metazoa</taxon>
        <taxon>Chordata</taxon>
        <taxon>Craniata</taxon>
        <taxon>Vertebrata</taxon>
        <taxon>Euteleostomi</taxon>
        <taxon>Lepidosauria</taxon>
        <taxon>Squamata</taxon>
        <taxon>Bifurcata</taxon>
        <taxon>Unidentata</taxon>
        <taxon>Episquamata</taxon>
        <taxon>Toxicofera</taxon>
        <taxon>Serpentes</taxon>
        <taxon>Colubroidea</taxon>
        <taxon>Elapidae</taxon>
        <taxon>Hydrophiinae</taxon>
        <taxon>Notechis</taxon>
    </lineage>
</organism>
<evidence type="ECO:0000256" key="8">
    <source>
        <dbReference type="ARBA" id="ARBA00022737"/>
    </source>
</evidence>
<keyword evidence="15" id="KW-0966">Cell projection</keyword>
<dbReference type="InterPro" id="IPR050713">
    <property type="entry name" value="RTP_Phos/Ushers"/>
</dbReference>
<dbReference type="InterPro" id="IPR003595">
    <property type="entry name" value="Tyr_Pase_cat"/>
</dbReference>